<gene>
    <name evidence="9" type="ORF">MCHLO_07725</name>
</gene>
<keyword evidence="3 7" id="KW-0812">Transmembrane</keyword>
<proteinExistence type="predicted"/>
<name>A0ABQ0LIV3_MYCCL</name>
<evidence type="ECO:0000256" key="1">
    <source>
        <dbReference type="ARBA" id="ARBA00004141"/>
    </source>
</evidence>
<feature type="transmembrane region" description="Helical" evidence="7">
    <location>
        <begin position="754"/>
        <end position="775"/>
    </location>
</feature>
<feature type="transmembrane region" description="Helical" evidence="7">
    <location>
        <begin position="522"/>
        <end position="540"/>
    </location>
</feature>
<evidence type="ECO:0000256" key="2">
    <source>
        <dbReference type="ARBA" id="ARBA00022448"/>
    </source>
</evidence>
<dbReference type="EMBL" id="DF846517">
    <property type="protein sequence ID" value="GAT50484.1"/>
    <property type="molecule type" value="Genomic_DNA"/>
</dbReference>
<keyword evidence="4 7" id="KW-1133">Transmembrane helix</keyword>
<feature type="transmembrane region" description="Helical" evidence="7">
    <location>
        <begin position="614"/>
        <end position="636"/>
    </location>
</feature>
<feature type="transmembrane region" description="Helical" evidence="7">
    <location>
        <begin position="552"/>
        <end position="570"/>
    </location>
</feature>
<evidence type="ECO:0000313" key="9">
    <source>
        <dbReference type="EMBL" id="GAT50484.1"/>
    </source>
</evidence>
<feature type="region of interest" description="Disordered" evidence="6">
    <location>
        <begin position="261"/>
        <end position="283"/>
    </location>
</feature>
<comment type="subcellular location">
    <subcellularLocation>
        <location evidence="1">Membrane</location>
        <topology evidence="1">Multi-pass membrane protein</topology>
    </subcellularLocation>
</comment>
<evidence type="ECO:0000256" key="7">
    <source>
        <dbReference type="SAM" id="Phobius"/>
    </source>
</evidence>
<evidence type="ECO:0000313" key="10">
    <source>
        <dbReference type="Proteomes" id="UP000815677"/>
    </source>
</evidence>
<feature type="transmembrane region" description="Helical" evidence="7">
    <location>
        <begin position="236"/>
        <end position="257"/>
    </location>
</feature>
<keyword evidence="2" id="KW-0813">Transport</keyword>
<evidence type="ECO:0000259" key="8">
    <source>
        <dbReference type="PROSITE" id="PS50850"/>
    </source>
</evidence>
<feature type="transmembrane region" description="Helical" evidence="7">
    <location>
        <begin position="104"/>
        <end position="124"/>
    </location>
</feature>
<dbReference type="PANTHER" id="PTHR43791">
    <property type="entry name" value="PERMEASE-RELATED"/>
    <property type="match status" value="1"/>
</dbReference>
<evidence type="ECO:0000256" key="3">
    <source>
        <dbReference type="ARBA" id="ARBA00022692"/>
    </source>
</evidence>
<accession>A0ABQ0LIV3</accession>
<evidence type="ECO:0000256" key="5">
    <source>
        <dbReference type="ARBA" id="ARBA00023136"/>
    </source>
</evidence>
<dbReference type="InterPro" id="IPR011701">
    <property type="entry name" value="MFS"/>
</dbReference>
<dbReference type="InterPro" id="IPR036259">
    <property type="entry name" value="MFS_trans_sf"/>
</dbReference>
<feature type="transmembrane region" description="Helical" evidence="7">
    <location>
        <begin position="648"/>
        <end position="670"/>
    </location>
</feature>
<dbReference type="SUPFAM" id="SSF103473">
    <property type="entry name" value="MFS general substrate transporter"/>
    <property type="match status" value="1"/>
</dbReference>
<feature type="transmembrane region" description="Helical" evidence="7">
    <location>
        <begin position="787"/>
        <end position="807"/>
    </location>
</feature>
<feature type="transmembrane region" description="Helical" evidence="7">
    <location>
        <begin position="130"/>
        <end position="155"/>
    </location>
</feature>
<organism evidence="9 10">
    <name type="scientific">Mycena chlorophos</name>
    <name type="common">Agaric fungus</name>
    <name type="synonym">Agaricus chlorophos</name>
    <dbReference type="NCBI Taxonomy" id="658473"/>
    <lineage>
        <taxon>Eukaryota</taxon>
        <taxon>Fungi</taxon>
        <taxon>Dikarya</taxon>
        <taxon>Basidiomycota</taxon>
        <taxon>Agaricomycotina</taxon>
        <taxon>Agaricomycetes</taxon>
        <taxon>Agaricomycetidae</taxon>
        <taxon>Agaricales</taxon>
        <taxon>Marasmiineae</taxon>
        <taxon>Mycenaceae</taxon>
        <taxon>Mycena</taxon>
    </lineage>
</organism>
<keyword evidence="5 7" id="KW-0472">Membrane</keyword>
<protein>
    <submittedName>
        <fullName evidence="9">Tartrate transporter</fullName>
    </submittedName>
</protein>
<dbReference type="Pfam" id="PF07690">
    <property type="entry name" value="MFS_1"/>
    <property type="match status" value="1"/>
</dbReference>
<evidence type="ECO:0000256" key="6">
    <source>
        <dbReference type="SAM" id="MobiDB-lite"/>
    </source>
</evidence>
<dbReference type="Gene3D" id="1.20.1250.20">
    <property type="entry name" value="MFS general substrate transporter like domains"/>
    <property type="match status" value="2"/>
</dbReference>
<feature type="domain" description="Major facilitator superfamily (MFS) profile" evidence="8">
    <location>
        <begin position="487"/>
        <end position="868"/>
    </location>
</feature>
<feature type="transmembrane region" description="Helical" evidence="7">
    <location>
        <begin position="487"/>
        <end position="510"/>
    </location>
</feature>
<dbReference type="InterPro" id="IPR020846">
    <property type="entry name" value="MFS_dom"/>
</dbReference>
<sequence>MPALYFSRVARIFQDAEVSRPDIQRMVDAAYASAPANIGTATGTGRDYELDEILLSNNAPSNRTSVVEGRLGDDTGLTPALVRFKHSWEDFVTSLIKEWKTLNVVSALLLSAILTLLQIAPALASPTTRTLSLLSLVCALMSLCYGCVYIVRFATMRSMARAARFAEEARKTYTAIWWNVWTLLAMPAVWLAWAVVWFVGAVLAFVWGTASLDGEEDGDAAESGGGTGKLALVERVVITTVLGVGLVYFALIVVSLARYTGAPSKRPPKEDASASPGRVPVPVGRDAQSAAELGLGMGLRSGSPDLAPVVDGTERGRRAAKAGWGAAAGPGTGSGSLRAVAAHATSKSPTAALRLSAVTRSQSATTEILRRSRCNSKGSTSAHTHLRRASSGWAHIPRRFMSAENPALRPTAVHTSEKPASTNSDATAKSSITAVPLEDIDLDLPSPMAVRAHTYQSTTSDVEQTPSQIIRRQEAEKNLLRKLDMRLIPAIFVIYVMNYVNRTAITAARLKGLEHDLHLTDIQYNVVLSILFITLSLAQPPSNMILNKVTRPSVYIGCCVIAWGLASALSGVVTNYAGILVCRLFIGLPEASFYPGAVYLLSCWYTKKELAIRTAILFSGLDIANAFGALVAAAILERMEGVCGIQGWRWLFMIEGCTTIFLGFLVMWLLPDYPRNTRWINDHESRLAQARLAKDAGEADQDTEAGSRFEGLKLACADPLTWLFSLMLFTQHLGRSVGQFFPTLAKTLGYSTTTTLLLTAPPWLLAAFICVLSAWHADRTGERFHHISIWILAMMVGFVINLCTMSVAARYCAMFLMAIGDAGCAMTLVWVSNSIPRPPAKRAAAIGITNGIGNVGMLSVPLPSQPNI</sequence>
<feature type="transmembrane region" description="Helical" evidence="7">
    <location>
        <begin position="576"/>
        <end position="602"/>
    </location>
</feature>
<keyword evidence="10" id="KW-1185">Reference proteome</keyword>
<dbReference type="PROSITE" id="PS50850">
    <property type="entry name" value="MFS"/>
    <property type="match status" value="1"/>
</dbReference>
<feature type="transmembrane region" description="Helical" evidence="7">
    <location>
        <begin position="176"/>
        <end position="207"/>
    </location>
</feature>
<feature type="compositionally biased region" description="Polar residues" evidence="6">
    <location>
        <begin position="418"/>
        <end position="429"/>
    </location>
</feature>
<dbReference type="Proteomes" id="UP000815677">
    <property type="component" value="Unassembled WGS sequence"/>
</dbReference>
<feature type="region of interest" description="Disordered" evidence="6">
    <location>
        <begin position="410"/>
        <end position="429"/>
    </location>
</feature>
<evidence type="ECO:0000256" key="4">
    <source>
        <dbReference type="ARBA" id="ARBA00022989"/>
    </source>
</evidence>
<dbReference type="PANTHER" id="PTHR43791:SF92">
    <property type="entry name" value="AGL026WP"/>
    <property type="match status" value="1"/>
</dbReference>
<reference evidence="9" key="1">
    <citation type="submission" date="2014-09" db="EMBL/GenBank/DDBJ databases">
        <title>Genome sequence of the luminous mushroom Mycena chlorophos for searching fungal bioluminescence genes.</title>
        <authorList>
            <person name="Tanaka Y."/>
            <person name="Kasuga D."/>
            <person name="Oba Y."/>
            <person name="Hase S."/>
            <person name="Sato K."/>
            <person name="Oba Y."/>
            <person name="Sakakibara Y."/>
        </authorList>
    </citation>
    <scope>NUCLEOTIDE SEQUENCE</scope>
</reference>